<sequence>MDTSRRGWLIAALLALLLAGCAAPPAMVERFIEREPGELLARAEQQAPDEAARSRLEAADILARRGDATQALDVASRLDDRRLPPEARVRWALLLSSLGIQLDDPNGVLQAAQALDEDLPFDREQRLTLRQRQGQALADLGEHAAAAEALLEVQAETDDAGLNDTLWSLLVRLDEPTLASLGDDSLRRGWRELVAVQRGSGGDIERLFERLDAWRGRHGGHPAARSLPGDLIALRDLRGREVSHLAVLLPESGPLANLAREIRRGLEVRQREAEQQGIRVPRLSFLDSSRGDLDALYAAATMAGAQAVIGPLDKDRVTRLEGRDSVPLPTLALNYGNNAENRAANLFQYGLSAEDEARQVARRAHGDGHRRAAMLFPGNEWGQRVARAFEREWQALGGELAQRVGYNPNAPATDAARRAAAGRPDMLFLLAIPGYARQVPPNLEFIGVDDLPIYGTSQLYEGRPQPRLDHDLNGVLFVEIPWLIPDAAVGGEAVLPFRDSYQRLRESDDPGLLKLGAMGVDAFELGRRLPQLQVLGSTEIQGATGTLRPAADGRIQRELPWARFEGGVPQLPLFNRFDDGRTR</sequence>
<evidence type="ECO:0000313" key="2">
    <source>
        <dbReference type="EMBL" id="GEK47035.1"/>
    </source>
</evidence>
<comment type="caution">
    <text evidence="2">The sequence shown here is derived from an EMBL/GenBank/DDBJ whole genome shotgun (WGS) entry which is preliminary data.</text>
</comment>
<dbReference type="EMBL" id="BJUK01000011">
    <property type="protein sequence ID" value="GEK47035.1"/>
    <property type="molecule type" value="Genomic_DNA"/>
</dbReference>
<organism evidence="2 3">
    <name type="scientific">Bisbaumannia pacifica</name>
    <dbReference type="NCBI Taxonomy" id="77098"/>
    <lineage>
        <taxon>Bacteria</taxon>
        <taxon>Pseudomonadati</taxon>
        <taxon>Pseudomonadota</taxon>
        <taxon>Gammaproteobacteria</taxon>
        <taxon>Oceanospirillales</taxon>
        <taxon>Halomonadaceae</taxon>
        <taxon>Bisbaumannia</taxon>
    </lineage>
</organism>
<evidence type="ECO:0000256" key="1">
    <source>
        <dbReference type="ARBA" id="ARBA00023136"/>
    </source>
</evidence>
<dbReference type="PROSITE" id="PS51257">
    <property type="entry name" value="PROKAR_LIPOPROTEIN"/>
    <property type="match status" value="1"/>
</dbReference>
<dbReference type="Gene3D" id="3.40.50.2300">
    <property type="match status" value="2"/>
</dbReference>
<dbReference type="GO" id="GO:0031241">
    <property type="term" value="C:periplasmic side of cell outer membrane"/>
    <property type="evidence" value="ECO:0007669"/>
    <property type="project" value="TreeGrafter"/>
</dbReference>
<dbReference type="CDD" id="cd06339">
    <property type="entry name" value="PBP1_YraM_LppC_lipoprotein-like"/>
    <property type="match status" value="1"/>
</dbReference>
<name>A0A510X982_9GAMM</name>
<dbReference type="GO" id="GO:0009252">
    <property type="term" value="P:peptidoglycan biosynthetic process"/>
    <property type="evidence" value="ECO:0007669"/>
    <property type="project" value="TreeGrafter"/>
</dbReference>
<dbReference type="Gene3D" id="1.25.40.650">
    <property type="match status" value="1"/>
</dbReference>
<dbReference type="InterPro" id="IPR028082">
    <property type="entry name" value="Peripla_BP_I"/>
</dbReference>
<dbReference type="PANTHER" id="PTHR38038:SF1">
    <property type="entry name" value="PENICILLIN-BINDING PROTEIN ACTIVATOR LPOA"/>
    <property type="match status" value="1"/>
</dbReference>
<dbReference type="OrthoDB" id="6708821at2"/>
<dbReference type="Proteomes" id="UP000321275">
    <property type="component" value="Unassembled WGS sequence"/>
</dbReference>
<gene>
    <name evidence="2" type="ORF">HPA02_13180</name>
</gene>
<dbReference type="RefSeq" id="WP_146802299.1">
    <property type="nucleotide sequence ID" value="NZ_BJUK01000011.1"/>
</dbReference>
<keyword evidence="3" id="KW-1185">Reference proteome</keyword>
<proteinExistence type="predicted"/>
<dbReference type="PANTHER" id="PTHR38038">
    <property type="entry name" value="PENICILLIN-BINDING PROTEIN ACTIVATOR LPOA"/>
    <property type="match status" value="1"/>
</dbReference>
<evidence type="ECO:0000313" key="3">
    <source>
        <dbReference type="Proteomes" id="UP000321275"/>
    </source>
</evidence>
<dbReference type="AlphaFoldDB" id="A0A510X982"/>
<reference evidence="2 3" key="1">
    <citation type="submission" date="2019-07" db="EMBL/GenBank/DDBJ databases">
        <title>Whole genome shotgun sequence of Halomonas pacifica NBRC 102220.</title>
        <authorList>
            <person name="Hosoyama A."/>
            <person name="Uohara A."/>
            <person name="Ohji S."/>
            <person name="Ichikawa N."/>
        </authorList>
    </citation>
    <scope>NUCLEOTIDE SEQUENCE [LARGE SCALE GENOMIC DNA]</scope>
    <source>
        <strain evidence="2 3">NBRC 102220</strain>
    </source>
</reference>
<accession>A0A510X982</accession>
<dbReference type="GO" id="GO:0030234">
    <property type="term" value="F:enzyme regulator activity"/>
    <property type="evidence" value="ECO:0007669"/>
    <property type="project" value="TreeGrafter"/>
</dbReference>
<dbReference type="SUPFAM" id="SSF53822">
    <property type="entry name" value="Periplasmic binding protein-like I"/>
    <property type="match status" value="1"/>
</dbReference>
<protein>
    <submittedName>
        <fullName evidence="2">Penicillin-binding protein activator</fullName>
    </submittedName>
</protein>
<keyword evidence="1" id="KW-0472">Membrane</keyword>
<dbReference type="InterPro" id="IPR007443">
    <property type="entry name" value="LpoA"/>
</dbReference>
<dbReference type="Pfam" id="PF04348">
    <property type="entry name" value="LppC"/>
    <property type="match status" value="1"/>
</dbReference>